<proteinExistence type="predicted"/>
<dbReference type="Proteomes" id="UP000712600">
    <property type="component" value="Unassembled WGS sequence"/>
</dbReference>
<gene>
    <name evidence="2" type="ORF">F2Q69_00039629</name>
</gene>
<organism evidence="2 3">
    <name type="scientific">Brassica cretica</name>
    <name type="common">Mustard</name>
    <dbReference type="NCBI Taxonomy" id="69181"/>
    <lineage>
        <taxon>Eukaryota</taxon>
        <taxon>Viridiplantae</taxon>
        <taxon>Streptophyta</taxon>
        <taxon>Embryophyta</taxon>
        <taxon>Tracheophyta</taxon>
        <taxon>Spermatophyta</taxon>
        <taxon>Magnoliopsida</taxon>
        <taxon>eudicotyledons</taxon>
        <taxon>Gunneridae</taxon>
        <taxon>Pentapetalae</taxon>
        <taxon>rosids</taxon>
        <taxon>malvids</taxon>
        <taxon>Brassicales</taxon>
        <taxon>Brassicaceae</taxon>
        <taxon>Brassiceae</taxon>
        <taxon>Brassica</taxon>
    </lineage>
</organism>
<feature type="region of interest" description="Disordered" evidence="1">
    <location>
        <begin position="35"/>
        <end position="59"/>
    </location>
</feature>
<dbReference type="AlphaFoldDB" id="A0A8S9NCE8"/>
<name>A0A8S9NCE8_BRACR</name>
<evidence type="ECO:0000313" key="2">
    <source>
        <dbReference type="EMBL" id="KAF3502050.1"/>
    </source>
</evidence>
<dbReference type="EMBL" id="QGKX02001621">
    <property type="protein sequence ID" value="KAF3502050.1"/>
    <property type="molecule type" value="Genomic_DNA"/>
</dbReference>
<evidence type="ECO:0000313" key="3">
    <source>
        <dbReference type="Proteomes" id="UP000712600"/>
    </source>
</evidence>
<evidence type="ECO:0000256" key="1">
    <source>
        <dbReference type="SAM" id="MobiDB-lite"/>
    </source>
</evidence>
<sequence>MSGPVGGTQEDIFGSEGLKILICDFVLCRNVKTPFFSKSSPSPFSSLSSSPDLPRPESSTVEHVEEANAVAGKTIAVDRSALFNPPDHSHEPAQDSELVKHLKSVIKVS</sequence>
<comment type="caution">
    <text evidence="2">The sequence shown here is derived from an EMBL/GenBank/DDBJ whole genome shotgun (WGS) entry which is preliminary data.</text>
</comment>
<reference evidence="2" key="1">
    <citation type="submission" date="2019-12" db="EMBL/GenBank/DDBJ databases">
        <title>Genome sequencing and annotation of Brassica cretica.</title>
        <authorList>
            <person name="Studholme D.J."/>
            <person name="Sarris P."/>
        </authorList>
    </citation>
    <scope>NUCLEOTIDE SEQUENCE</scope>
    <source>
        <strain evidence="2">PFS-109/04</strain>
        <tissue evidence="2">Leaf</tissue>
    </source>
</reference>
<accession>A0A8S9NCE8</accession>
<protein>
    <submittedName>
        <fullName evidence="2">Uncharacterized protein</fullName>
    </submittedName>
</protein>